<evidence type="ECO:0008006" key="3">
    <source>
        <dbReference type="Google" id="ProtNLM"/>
    </source>
</evidence>
<evidence type="ECO:0000313" key="2">
    <source>
        <dbReference type="Proteomes" id="UP000315995"/>
    </source>
</evidence>
<dbReference type="EMBL" id="CP041186">
    <property type="protein sequence ID" value="QDG53892.1"/>
    <property type="molecule type" value="Genomic_DNA"/>
</dbReference>
<dbReference type="AlphaFoldDB" id="A0A4Y6Q044"/>
<organism evidence="1 2">
    <name type="scientific">Persicimonas caeni</name>
    <dbReference type="NCBI Taxonomy" id="2292766"/>
    <lineage>
        <taxon>Bacteria</taxon>
        <taxon>Deltaproteobacteria</taxon>
        <taxon>Bradymonadales</taxon>
        <taxon>Bradymonadaceae</taxon>
        <taxon>Persicimonas</taxon>
    </lineage>
</organism>
<accession>A0A5B8YEZ0</accession>
<dbReference type="RefSeq" id="WP_141200344.1">
    <property type="nucleotide sequence ID" value="NZ_CP041186.1"/>
</dbReference>
<protein>
    <recommendedName>
        <fullName evidence="3">DUF429 domain-containing protein</fullName>
    </recommendedName>
</protein>
<accession>A0A4Y6Q044</accession>
<gene>
    <name evidence="1" type="ORF">FIV42_25060</name>
</gene>
<name>A0A4Y6Q044_PERCE</name>
<sequence length="297" mass="33778">MTDFERFVAIDWSGAGTEDTAADLAAVLATRGPDGWDFELLEPSKPRRTRWRRREMRERLAELLAPDEPRTLVAVDSGFTYPYGTARALLDEPTETPWRDLVRHLARAYAEHGTARAAARAVNDAADGPGPFRFNDSRNDCRFYTGHQVGYFRQVEMLAPQVISTFYMGSGAAVGFHTITFLAAVDELIDRRERDEVDFQVWMHEAFDADDAHHLLAECYPSLFDGVRKELEDTRPDLNAHERDAMACARWLVETQESGELADYFEPRESPVGRRSDCSWTEQLAFEGWILGVPWPT</sequence>
<evidence type="ECO:0000313" key="1">
    <source>
        <dbReference type="EMBL" id="QDG53892.1"/>
    </source>
</evidence>
<keyword evidence="2" id="KW-1185">Reference proteome</keyword>
<dbReference type="OrthoDB" id="5519351at2"/>
<reference evidence="1 2" key="1">
    <citation type="submission" date="2019-06" db="EMBL/GenBank/DDBJ databases">
        <title>Persicimonas caeni gen. nov., sp. nov., a predatory bacterium isolated from solar saltern.</title>
        <authorList>
            <person name="Wang S."/>
        </authorList>
    </citation>
    <scope>NUCLEOTIDE SEQUENCE [LARGE SCALE GENOMIC DNA]</scope>
    <source>
        <strain evidence="1 2">YN101</strain>
    </source>
</reference>
<dbReference type="Proteomes" id="UP000315995">
    <property type="component" value="Chromosome"/>
</dbReference>
<proteinExistence type="predicted"/>